<dbReference type="SUPFAM" id="SSF48452">
    <property type="entry name" value="TPR-like"/>
    <property type="match status" value="2"/>
</dbReference>
<sequence>MMFKKGVLLILFSHLASLYGQNSLVYETYYQKFEKVQFSDPHRSKKYLDSILVLPKLADSLTAKTYNNLGIYHAVIGDYPEAIVYFKKALTFDKKILKVVQANILCNIANTQKMQGKFDFALQNYNQAKTIYTLLEDKKNIFKVDSELSSVYYSKYDFQNALSISVELIDKLEDFGDERLINIQRLRYANILFNVGDFDQAILEYKKTLPYFSKDIENNIQNRYVALMNIGECYSELNNAAALSNFEQALVGFKEMADSRNENICLSRIGKFYNRQKNYSKALPYLRSSFEFMYANQSYFSTEIFSFYMRTLLQLNEVDKSKALLQLDVHVMLSNSNVQEKIFYYETLVLLSEKVRDKTAEYRYLKILQNLYAEREKDNTFEELQKKLNQFNVANEIAKNKNLELKLFTLKLQNTIVIISALFLILAVIFLIDKHKRKTKIHELSVFQLTQEKDLMQRNNELKDIQLHLELDLKKAKERELTALQLKVFQIKSKVTAFLQSNDLKLETKVAAKVVCKVESFFENEDYWREFELRFTSMHPTFIGLIRSNFPLLTKKDIDFLILIKLNLSNKEIATLISISYESVISKRYLLRKKMDFITDNELVVFLDAL</sequence>
<reference evidence="3 4" key="1">
    <citation type="submission" date="2018-06" db="EMBL/GenBank/DDBJ databases">
        <title>Genomic Encyclopedia of Type Strains, Phase III (KMG-III): the genomes of soil and plant-associated and newly described type strains.</title>
        <authorList>
            <person name="Whitman W."/>
        </authorList>
    </citation>
    <scope>NUCLEOTIDE SEQUENCE [LARGE SCALE GENOMIC DNA]</scope>
    <source>
        <strain evidence="3 4">CGMCC 1.12504</strain>
    </source>
</reference>
<dbReference type="Gene3D" id="1.25.40.10">
    <property type="entry name" value="Tetratricopeptide repeat domain"/>
    <property type="match status" value="2"/>
</dbReference>
<protein>
    <submittedName>
        <fullName evidence="3">DNA-binding CsgD family transcriptional regulator</fullName>
    </submittedName>
</protein>
<dbReference type="EMBL" id="QLSV01000010">
    <property type="protein sequence ID" value="RAR47209.1"/>
    <property type="molecule type" value="Genomic_DNA"/>
</dbReference>
<dbReference type="GO" id="GO:0006355">
    <property type="term" value="P:regulation of DNA-templated transcription"/>
    <property type="evidence" value="ECO:0007669"/>
    <property type="project" value="InterPro"/>
</dbReference>
<organism evidence="3 4">
    <name type="scientific">Flavobacterium lacus</name>
    <dbReference type="NCBI Taxonomy" id="1353778"/>
    <lineage>
        <taxon>Bacteria</taxon>
        <taxon>Pseudomonadati</taxon>
        <taxon>Bacteroidota</taxon>
        <taxon>Flavobacteriia</taxon>
        <taxon>Flavobacteriales</taxon>
        <taxon>Flavobacteriaceae</taxon>
        <taxon>Flavobacterium</taxon>
    </lineage>
</organism>
<dbReference type="SUPFAM" id="SSF46894">
    <property type="entry name" value="C-terminal effector domain of the bipartite response regulators"/>
    <property type="match status" value="1"/>
</dbReference>
<name>A0A328WWI6_9FLAO</name>
<dbReference type="Proteomes" id="UP000249518">
    <property type="component" value="Unassembled WGS sequence"/>
</dbReference>
<dbReference type="Pfam" id="PF13424">
    <property type="entry name" value="TPR_12"/>
    <property type="match status" value="1"/>
</dbReference>
<dbReference type="PROSITE" id="PS50293">
    <property type="entry name" value="TPR_REGION"/>
    <property type="match status" value="1"/>
</dbReference>
<dbReference type="PANTHER" id="PTHR10098">
    <property type="entry name" value="RAPSYN-RELATED"/>
    <property type="match status" value="1"/>
</dbReference>
<dbReference type="InterPro" id="IPR019734">
    <property type="entry name" value="TPR_rpt"/>
</dbReference>
<dbReference type="GO" id="GO:0003677">
    <property type="term" value="F:DNA binding"/>
    <property type="evidence" value="ECO:0007669"/>
    <property type="project" value="UniProtKB-KW"/>
</dbReference>
<dbReference type="PROSITE" id="PS50005">
    <property type="entry name" value="TPR"/>
    <property type="match status" value="1"/>
</dbReference>
<keyword evidence="3" id="KW-0238">DNA-binding</keyword>
<keyword evidence="2" id="KW-0812">Transmembrane</keyword>
<dbReference type="PANTHER" id="PTHR10098:SF108">
    <property type="entry name" value="TETRATRICOPEPTIDE REPEAT PROTEIN 28"/>
    <property type="match status" value="1"/>
</dbReference>
<proteinExistence type="predicted"/>
<keyword evidence="4" id="KW-1185">Reference proteome</keyword>
<feature type="repeat" description="TPR" evidence="1">
    <location>
        <begin position="63"/>
        <end position="96"/>
    </location>
</feature>
<dbReference type="InterPro" id="IPR016032">
    <property type="entry name" value="Sig_transdc_resp-reg_C-effctor"/>
</dbReference>
<evidence type="ECO:0000313" key="3">
    <source>
        <dbReference type="EMBL" id="RAR47209.1"/>
    </source>
</evidence>
<keyword evidence="2" id="KW-0472">Membrane</keyword>
<dbReference type="OrthoDB" id="1090267at2"/>
<keyword evidence="2" id="KW-1133">Transmembrane helix</keyword>
<dbReference type="AlphaFoldDB" id="A0A328WWI6"/>
<keyword evidence="1" id="KW-0802">TPR repeat</keyword>
<dbReference type="RefSeq" id="WP_112086486.1">
    <property type="nucleotide sequence ID" value="NZ_QLSV01000010.1"/>
</dbReference>
<evidence type="ECO:0000256" key="1">
    <source>
        <dbReference type="PROSITE-ProRule" id="PRU00339"/>
    </source>
</evidence>
<dbReference type="SMART" id="SM00028">
    <property type="entry name" value="TPR"/>
    <property type="match status" value="5"/>
</dbReference>
<accession>A0A328WWI6</accession>
<dbReference type="InterPro" id="IPR011990">
    <property type="entry name" value="TPR-like_helical_dom_sf"/>
</dbReference>
<evidence type="ECO:0000256" key="2">
    <source>
        <dbReference type="SAM" id="Phobius"/>
    </source>
</evidence>
<comment type="caution">
    <text evidence="3">The sequence shown here is derived from an EMBL/GenBank/DDBJ whole genome shotgun (WGS) entry which is preliminary data.</text>
</comment>
<gene>
    <name evidence="3" type="ORF">B0I10_1102</name>
</gene>
<feature type="transmembrane region" description="Helical" evidence="2">
    <location>
        <begin position="412"/>
        <end position="432"/>
    </location>
</feature>
<evidence type="ECO:0000313" key="4">
    <source>
        <dbReference type="Proteomes" id="UP000249518"/>
    </source>
</evidence>